<dbReference type="Gene3D" id="2.130.10.10">
    <property type="entry name" value="YVTN repeat-like/Quinoprotein amine dehydrogenase"/>
    <property type="match status" value="1"/>
</dbReference>
<name>A0A4Q0P3X9_9FLAO</name>
<evidence type="ECO:0000256" key="3">
    <source>
        <dbReference type="SAM" id="SignalP"/>
    </source>
</evidence>
<gene>
    <name evidence="5" type="ORF">DSM00_2608</name>
</gene>
<dbReference type="InterPro" id="IPR000792">
    <property type="entry name" value="Tscrpt_reg_LuxR_C"/>
</dbReference>
<feature type="domain" description="HTH luxR-type" evidence="4">
    <location>
        <begin position="877"/>
        <end position="934"/>
    </location>
</feature>
<dbReference type="GO" id="GO:0003677">
    <property type="term" value="F:DNA binding"/>
    <property type="evidence" value="ECO:0007669"/>
    <property type="project" value="InterPro"/>
</dbReference>
<feature type="transmembrane region" description="Helical" evidence="2">
    <location>
        <begin position="734"/>
        <end position="758"/>
    </location>
</feature>
<evidence type="ECO:0000313" key="6">
    <source>
        <dbReference type="Proteomes" id="UP000289238"/>
    </source>
</evidence>
<dbReference type="AlphaFoldDB" id="A0A4Q0P3X9"/>
<feature type="coiled-coil region" evidence="1">
    <location>
        <begin position="780"/>
        <end position="807"/>
    </location>
</feature>
<feature type="signal peptide" evidence="3">
    <location>
        <begin position="1"/>
        <end position="21"/>
    </location>
</feature>
<dbReference type="EMBL" id="QOVM01000006">
    <property type="protein sequence ID" value="RXG21091.1"/>
    <property type="molecule type" value="Genomic_DNA"/>
</dbReference>
<keyword evidence="1" id="KW-0175">Coiled coil</keyword>
<dbReference type="Pfam" id="PF07495">
    <property type="entry name" value="Y_Y_Y"/>
    <property type="match status" value="1"/>
</dbReference>
<dbReference type="Proteomes" id="UP000289238">
    <property type="component" value="Unassembled WGS sequence"/>
</dbReference>
<dbReference type="OrthoDB" id="1090267at2"/>
<comment type="caution">
    <text evidence="5">The sequence shown here is derived from an EMBL/GenBank/DDBJ whole genome shotgun (WGS) entry which is preliminary data.</text>
</comment>
<accession>A0A4Q0P3X9</accession>
<organism evidence="5 6">
    <name type="scientific">Leeuwenhoekiella aequorea</name>
    <dbReference type="NCBI Taxonomy" id="283736"/>
    <lineage>
        <taxon>Bacteria</taxon>
        <taxon>Pseudomonadati</taxon>
        <taxon>Bacteroidota</taxon>
        <taxon>Flavobacteriia</taxon>
        <taxon>Flavobacteriales</taxon>
        <taxon>Flavobacteriaceae</taxon>
        <taxon>Leeuwenhoekiella</taxon>
    </lineage>
</organism>
<protein>
    <submittedName>
        <fullName evidence="5">YXYXY domain-containing protein</fullName>
    </submittedName>
</protein>
<evidence type="ECO:0000313" key="5">
    <source>
        <dbReference type="EMBL" id="RXG21091.1"/>
    </source>
</evidence>
<dbReference type="InterPro" id="IPR036388">
    <property type="entry name" value="WH-like_DNA-bd_sf"/>
</dbReference>
<dbReference type="InterPro" id="IPR013783">
    <property type="entry name" value="Ig-like_fold"/>
</dbReference>
<dbReference type="InterPro" id="IPR011123">
    <property type="entry name" value="Y_Y_Y"/>
</dbReference>
<keyword evidence="3" id="KW-0732">Signal</keyword>
<dbReference type="GO" id="GO:0006355">
    <property type="term" value="P:regulation of DNA-templated transcription"/>
    <property type="evidence" value="ECO:0007669"/>
    <property type="project" value="InterPro"/>
</dbReference>
<keyword evidence="2" id="KW-0472">Membrane</keyword>
<evidence type="ECO:0000256" key="2">
    <source>
        <dbReference type="SAM" id="Phobius"/>
    </source>
</evidence>
<dbReference type="RefSeq" id="WP_128758368.1">
    <property type="nucleotide sequence ID" value="NZ_QOVM01000006.1"/>
</dbReference>
<reference evidence="5 6" key="1">
    <citation type="submission" date="2018-07" db="EMBL/GenBank/DDBJ databases">
        <title>Leeuwenhoekiella genomics.</title>
        <authorList>
            <person name="Tahon G."/>
            <person name="Willems A."/>
        </authorList>
    </citation>
    <scope>NUCLEOTIDE SEQUENCE [LARGE SCALE GENOMIC DNA]</scope>
    <source>
        <strain evidence="5 6">LMG 22550</strain>
    </source>
</reference>
<dbReference type="SMART" id="SM00421">
    <property type="entry name" value="HTH_LUXR"/>
    <property type="match status" value="1"/>
</dbReference>
<proteinExistence type="predicted"/>
<evidence type="ECO:0000256" key="1">
    <source>
        <dbReference type="SAM" id="Coils"/>
    </source>
</evidence>
<keyword evidence="6" id="KW-1185">Reference proteome</keyword>
<feature type="chain" id="PRO_5020846175" evidence="3">
    <location>
        <begin position="22"/>
        <end position="937"/>
    </location>
</feature>
<dbReference type="InterPro" id="IPR015943">
    <property type="entry name" value="WD40/YVTN_repeat-like_dom_sf"/>
</dbReference>
<sequence length="937" mass="107858">MRINFNTFCAFIFLTFKFLNAQELPPIFNFSPDSYRAENQNWSIDQAESGYIYVANNSGLLEYDGAKWRVYSSPNRTIIRSVKVVSDRIYTGSYMQFGYWQSDSSGKLTYNSLSDNLELPLQEDEQFWNILPLDRWVLFQSLNRIYIYDTRSKTFEIIYSDATISKSVVVGGKIYFQSIGEGLFTILNGKKDLISNASVFKNKLLVTLFKSETDLVSVTQNSGFFTIQDGITEPLVLPASPELSEKTIYSAKQLKDKSLIVGTISDGVYHLTSNGTIQYHINQDAGLFNNTVLSINEDRDSNVWLGLDRGIALINNNSPYAVYKDNSGDIGAVYCAAVKDSLLYLGTNQGLFYRPLNNTNQPFTLIPNTKGQVWFLDILGNDLLCGHHEGTFLVKGNQVKSVSEIQGVWKIMWLDAKRGLALQGNYSGLYILENKNDYWTVRNKIDGFDISSRYFGFINPNTLYINHEYKGVFRLKIDTNYQKVVEQRLVKDLGKGEKSGILNYDGKLLYTSENGIFKLDSAKKIFEREETLSLGSYKNGNYLSGKLTYDEPHKKLWGFNTEEIYYIEPGAVGIEPKITHISFPSTKRQDVTGFENITFLENNRYLIGNSSGYTILNLDKKEPSNYDVTIRSIQNGSLDKELRLVELDKDQVFNYKENNLIIDYSVATYDIFKTVNYQYRLSGLYEQWSSWSTKSQVAFENLPSGNYTFEVRARIGDELIDNTANFVFTVKRPWYLSVLMLVIYLILLLALFVAIHFFNRRYYKKQKERLIEINTRKIELSKYESERKIMQLENEKLLQDVESKNRELAASTMSIVKKNELLNTIKKELLASDNEEESKSVIKILDKNLNPKKDWELFSQAFNNTDKDFLKKIKSKHSKLTPNDLKLCAYLRLNLSSKEIAPLLNISVRSVEIKRYRLRKKLNLEHEDGLVEYILSI</sequence>
<dbReference type="InterPro" id="IPR016032">
    <property type="entry name" value="Sig_transdc_resp-reg_C-effctor"/>
</dbReference>
<evidence type="ECO:0000259" key="4">
    <source>
        <dbReference type="SMART" id="SM00421"/>
    </source>
</evidence>
<dbReference type="Gene3D" id="2.60.40.10">
    <property type="entry name" value="Immunoglobulins"/>
    <property type="match status" value="1"/>
</dbReference>
<dbReference type="Gene3D" id="1.10.10.10">
    <property type="entry name" value="Winged helix-like DNA-binding domain superfamily/Winged helix DNA-binding domain"/>
    <property type="match status" value="1"/>
</dbReference>
<keyword evidence="2" id="KW-0812">Transmembrane</keyword>
<dbReference type="SUPFAM" id="SSF46894">
    <property type="entry name" value="C-terminal effector domain of the bipartite response regulators"/>
    <property type="match status" value="1"/>
</dbReference>
<keyword evidence="2" id="KW-1133">Transmembrane helix</keyword>